<dbReference type="Pfam" id="PF02397">
    <property type="entry name" value="Bac_transf"/>
    <property type="match status" value="1"/>
</dbReference>
<dbReference type="InterPro" id="IPR003362">
    <property type="entry name" value="Bact_transf"/>
</dbReference>
<dbReference type="NCBIfam" id="TIGR03025">
    <property type="entry name" value="EPS_sugtrans"/>
    <property type="match status" value="1"/>
</dbReference>
<protein>
    <submittedName>
        <fullName evidence="9">Sugar transferase (PEP-CTERM system associated)</fullName>
    </submittedName>
</protein>
<gene>
    <name evidence="9" type="ORF">FHW12_001347</name>
</gene>
<dbReference type="InterPro" id="IPR017464">
    <property type="entry name" value="Sugar_tfrase_EpsB_2"/>
</dbReference>
<dbReference type="AlphaFoldDB" id="A0A839EWX4"/>
<dbReference type="GO" id="GO:0089702">
    <property type="term" value="F:undecaprenyl-phosphate glucose phosphotransferase activity"/>
    <property type="evidence" value="ECO:0007669"/>
    <property type="project" value="TreeGrafter"/>
</dbReference>
<evidence type="ECO:0000313" key="9">
    <source>
        <dbReference type="EMBL" id="MBA8887133.1"/>
    </source>
</evidence>
<evidence type="ECO:0000256" key="7">
    <source>
        <dbReference type="SAM" id="Phobius"/>
    </source>
</evidence>
<dbReference type="GO" id="GO:0009242">
    <property type="term" value="P:colanic acid biosynthetic process"/>
    <property type="evidence" value="ECO:0007669"/>
    <property type="project" value="TreeGrafter"/>
</dbReference>
<dbReference type="RefSeq" id="WP_182530230.1">
    <property type="nucleotide sequence ID" value="NZ_JACGXL010000002.1"/>
</dbReference>
<dbReference type="PANTHER" id="PTHR30576:SF21">
    <property type="entry name" value="UDP-GLUCOSE:UNDECAPRENYL-PHOSPHATE GLUCOSE-1-PHOSPHATE TRANSFERASE"/>
    <property type="match status" value="1"/>
</dbReference>
<feature type="transmembrane region" description="Helical" evidence="7">
    <location>
        <begin position="83"/>
        <end position="103"/>
    </location>
</feature>
<feature type="transmembrane region" description="Helical" evidence="7">
    <location>
        <begin position="277"/>
        <end position="301"/>
    </location>
</feature>
<dbReference type="NCBIfam" id="TIGR03013">
    <property type="entry name" value="EpsB_2"/>
    <property type="match status" value="1"/>
</dbReference>
<comment type="similarity">
    <text evidence="2">Belongs to the bacterial sugar transferase family.</text>
</comment>
<name>A0A839EWX4_9GAMM</name>
<evidence type="ECO:0000256" key="2">
    <source>
        <dbReference type="ARBA" id="ARBA00006464"/>
    </source>
</evidence>
<evidence type="ECO:0000256" key="4">
    <source>
        <dbReference type="ARBA" id="ARBA00022692"/>
    </source>
</evidence>
<keyword evidence="5 7" id="KW-1133">Transmembrane helix</keyword>
<keyword evidence="10" id="KW-1185">Reference proteome</keyword>
<feature type="transmembrane region" description="Helical" evidence="7">
    <location>
        <begin position="109"/>
        <end position="132"/>
    </location>
</feature>
<dbReference type="GO" id="GO:0016020">
    <property type="term" value="C:membrane"/>
    <property type="evidence" value="ECO:0007669"/>
    <property type="project" value="UniProtKB-SubCell"/>
</dbReference>
<keyword evidence="3 9" id="KW-0808">Transferase</keyword>
<evidence type="ECO:0000256" key="5">
    <source>
        <dbReference type="ARBA" id="ARBA00022989"/>
    </source>
</evidence>
<organism evidence="9 10">
    <name type="scientific">Dokdonella fugitiva</name>
    <dbReference type="NCBI Taxonomy" id="328517"/>
    <lineage>
        <taxon>Bacteria</taxon>
        <taxon>Pseudomonadati</taxon>
        <taxon>Pseudomonadota</taxon>
        <taxon>Gammaproteobacteria</taxon>
        <taxon>Lysobacterales</taxon>
        <taxon>Rhodanobacteraceae</taxon>
        <taxon>Dokdonella</taxon>
    </lineage>
</organism>
<accession>A0A839EWX4</accession>
<feature type="transmembrane region" description="Helical" evidence="7">
    <location>
        <begin position="50"/>
        <end position="71"/>
    </location>
</feature>
<reference evidence="9 10" key="1">
    <citation type="submission" date="2020-07" db="EMBL/GenBank/DDBJ databases">
        <title>Genomic Encyclopedia of Type Strains, Phase IV (KMG-V): Genome sequencing to study the core and pangenomes of soil and plant-associated prokaryotes.</title>
        <authorList>
            <person name="Whitman W."/>
        </authorList>
    </citation>
    <scope>NUCLEOTIDE SEQUENCE [LARGE SCALE GENOMIC DNA]</scope>
    <source>
        <strain evidence="9 10">RH2WT43</strain>
    </source>
</reference>
<keyword evidence="6 7" id="KW-0472">Membrane</keyword>
<evidence type="ECO:0000259" key="8">
    <source>
        <dbReference type="Pfam" id="PF02397"/>
    </source>
</evidence>
<evidence type="ECO:0000256" key="3">
    <source>
        <dbReference type="ARBA" id="ARBA00022679"/>
    </source>
</evidence>
<dbReference type="InterPro" id="IPR017475">
    <property type="entry name" value="EPS_sugar_tfrase"/>
</dbReference>
<dbReference type="EMBL" id="JACGXL010000002">
    <property type="protein sequence ID" value="MBA8887133.1"/>
    <property type="molecule type" value="Genomic_DNA"/>
</dbReference>
<keyword evidence="4 7" id="KW-0812">Transmembrane</keyword>
<proteinExistence type="inferred from homology"/>
<evidence type="ECO:0000313" key="10">
    <source>
        <dbReference type="Proteomes" id="UP000550401"/>
    </source>
</evidence>
<comment type="subcellular location">
    <subcellularLocation>
        <location evidence="1">Membrane</location>
        <topology evidence="1">Multi-pass membrane protein</topology>
    </subcellularLocation>
</comment>
<dbReference type="PANTHER" id="PTHR30576">
    <property type="entry name" value="COLANIC BIOSYNTHESIS UDP-GLUCOSE LIPID CARRIER TRANSFERASE"/>
    <property type="match status" value="1"/>
</dbReference>
<dbReference type="Proteomes" id="UP000550401">
    <property type="component" value="Unassembled WGS sequence"/>
</dbReference>
<feature type="transmembrane region" description="Helical" evidence="7">
    <location>
        <begin position="12"/>
        <end position="38"/>
    </location>
</feature>
<comment type="caution">
    <text evidence="9">The sequence shown here is derived from an EMBL/GenBank/DDBJ whole genome shotgun (WGS) entry which is preliminary data.</text>
</comment>
<evidence type="ECO:0000256" key="6">
    <source>
        <dbReference type="ARBA" id="ARBA00023136"/>
    </source>
</evidence>
<sequence length="466" mass="52580">MLRALRRQSIRWLTLLVLLELASLTLGVQLAAHLRYFADAPALAGFAGHLWPRALLFAVVLVLGMSALGLYQQHLRESWFGLFARQLVGFALGVVGLITIYYLFPATEIGRGVFAIALVLGFAAVQGWRVLIARLVDIESLKRRVLVLGAGTHAATIPQRMRRRTDRRGFIILGYVRMGEETVCVPEERLLAVEGSLRAFAEQLQVNEIVVGPDDRRRGLPMDELLDCKQAGIAVSNLASFFERELGIVKLSLVEPSWLVFSHGFDNSPLRHAIKRVFDVSIALVVLVFAWPFMLLVALAIRLESGAGQPILYRQERVGEHGHVFALAKFRSMRTDAERDGVARWATRDDDRVTRVGRFIRRTRLDELPQLWNILRGDMSVIGPRPERPQIVADLARQIRYYNLRHCVKPGLAGWAQLRYPYGASVDDAVEKLKYDLFYVKNHDLLFDLTILVQTVEVVLFGRGAR</sequence>
<feature type="domain" description="Bacterial sugar transferase" evidence="8">
    <location>
        <begin position="275"/>
        <end position="460"/>
    </location>
</feature>
<evidence type="ECO:0000256" key="1">
    <source>
        <dbReference type="ARBA" id="ARBA00004141"/>
    </source>
</evidence>